<dbReference type="STRING" id="47500.AF333_16290"/>
<gene>
    <name evidence="3" type="ORF">AF333_16290</name>
</gene>
<dbReference type="EMBL" id="LGUG01000004">
    <property type="protein sequence ID" value="KON96807.1"/>
    <property type="molecule type" value="Genomic_DNA"/>
</dbReference>
<dbReference type="Gene3D" id="3.30.2010.10">
    <property type="entry name" value="Metalloproteases ('zincins'), catalytic domain"/>
    <property type="match status" value="1"/>
</dbReference>
<dbReference type="Proteomes" id="UP000037269">
    <property type="component" value="Unassembled WGS sequence"/>
</dbReference>
<feature type="transmembrane region" description="Helical" evidence="1">
    <location>
        <begin position="57"/>
        <end position="81"/>
    </location>
</feature>
<evidence type="ECO:0000259" key="2">
    <source>
        <dbReference type="Pfam" id="PF05569"/>
    </source>
</evidence>
<keyword evidence="1" id="KW-0472">Membrane</keyword>
<dbReference type="CDD" id="cd07326">
    <property type="entry name" value="M56_BlaR1_MecR1_like"/>
    <property type="match status" value="1"/>
</dbReference>
<accession>A0A0D1YN57</accession>
<keyword evidence="1" id="KW-0812">Transmembrane</keyword>
<organism evidence="3 4">
    <name type="scientific">Aneurinibacillus migulanus</name>
    <name type="common">Bacillus migulanus</name>
    <dbReference type="NCBI Taxonomy" id="47500"/>
    <lineage>
        <taxon>Bacteria</taxon>
        <taxon>Bacillati</taxon>
        <taxon>Bacillota</taxon>
        <taxon>Bacilli</taxon>
        <taxon>Bacillales</taxon>
        <taxon>Paenibacillaceae</taxon>
        <taxon>Aneurinibacillus group</taxon>
        <taxon>Aneurinibacillus</taxon>
    </lineage>
</organism>
<dbReference type="GeneID" id="42306730"/>
<protein>
    <recommendedName>
        <fullName evidence="2">Peptidase M56 domain-containing protein</fullName>
    </recommendedName>
</protein>
<dbReference type="InterPro" id="IPR052173">
    <property type="entry name" value="Beta-lactam_resp_regulator"/>
</dbReference>
<feature type="transmembrane region" description="Helical" evidence="1">
    <location>
        <begin position="266"/>
        <end position="285"/>
    </location>
</feature>
<dbReference type="PATRIC" id="fig|47500.8.peg.6307"/>
<proteinExistence type="predicted"/>
<evidence type="ECO:0000256" key="1">
    <source>
        <dbReference type="SAM" id="Phobius"/>
    </source>
</evidence>
<dbReference type="RefSeq" id="WP_043063415.1">
    <property type="nucleotide sequence ID" value="NZ_BJOA01000265.1"/>
</dbReference>
<dbReference type="PANTHER" id="PTHR34978">
    <property type="entry name" value="POSSIBLE SENSOR-TRANSDUCER PROTEIN BLAR"/>
    <property type="match status" value="1"/>
</dbReference>
<dbReference type="AlphaFoldDB" id="A0A0D1YN57"/>
<feature type="domain" description="Peptidase M56" evidence="2">
    <location>
        <begin position="63"/>
        <end position="225"/>
    </location>
</feature>
<evidence type="ECO:0000313" key="4">
    <source>
        <dbReference type="Proteomes" id="UP000037269"/>
    </source>
</evidence>
<name>A0A0D1YN57_ANEMI</name>
<reference evidence="3 4" key="1">
    <citation type="submission" date="2015-07" db="EMBL/GenBank/DDBJ databases">
        <title>Fjat-14205 dsm 2895.</title>
        <authorList>
            <person name="Liu B."/>
            <person name="Wang J."/>
            <person name="Zhu Y."/>
            <person name="Liu G."/>
            <person name="Chen Q."/>
            <person name="Chen Z."/>
            <person name="Lan J."/>
            <person name="Che J."/>
            <person name="Ge C."/>
            <person name="Shi H."/>
            <person name="Pan Z."/>
            <person name="Liu X."/>
        </authorList>
    </citation>
    <scope>NUCLEOTIDE SEQUENCE [LARGE SCALE GENOMIC DNA]</scope>
    <source>
        <strain evidence="3 4">DSM 2895</strain>
    </source>
</reference>
<dbReference type="InterPro" id="IPR008756">
    <property type="entry name" value="Peptidase_M56"/>
</dbReference>
<sequence length="286" mass="33340">MMGWKQRAFFVMGLSLLIAILVWSQMGIYLAHALFGVNLQVNFFKFCISLFREGSFYYFLIIIVLNTLIVYTVLITLIKTVQQYFLLGRFRKKILSLRNTELTGILNQEFERENEDIMVINHKQLLAFTVGFRRPYIVLSSSLIEILEDHELRAVVEHETFHQKNYDSLKIFVLLLISQTLWYIPLTKWSYQNYKIISELLADEYAIQRMGSELSLGSTLLKLVKNCFSENSTPILVHFSDGSVNYRLQQLVDPKKTIPVRMEARLIVISVYILILLMSMIMLAVT</sequence>
<dbReference type="Pfam" id="PF05569">
    <property type="entry name" value="Peptidase_M56"/>
    <property type="match status" value="1"/>
</dbReference>
<keyword evidence="1" id="KW-1133">Transmembrane helix</keyword>
<dbReference type="PANTHER" id="PTHR34978:SF3">
    <property type="entry name" value="SLR0241 PROTEIN"/>
    <property type="match status" value="1"/>
</dbReference>
<dbReference type="OrthoDB" id="2448482at2"/>
<comment type="caution">
    <text evidence="3">The sequence shown here is derived from an EMBL/GenBank/DDBJ whole genome shotgun (WGS) entry which is preliminary data.</text>
</comment>
<keyword evidence="4" id="KW-1185">Reference proteome</keyword>
<evidence type="ECO:0000313" key="3">
    <source>
        <dbReference type="EMBL" id="KON96807.1"/>
    </source>
</evidence>